<dbReference type="InterPro" id="IPR042178">
    <property type="entry name" value="Serpin_sf_1"/>
</dbReference>
<dbReference type="SUPFAM" id="SSF56574">
    <property type="entry name" value="Serpins"/>
    <property type="match status" value="1"/>
</dbReference>
<dbReference type="PANTHER" id="PTHR11461:SF211">
    <property type="entry name" value="GH10112P-RELATED"/>
    <property type="match status" value="1"/>
</dbReference>
<dbReference type="InterPro" id="IPR042185">
    <property type="entry name" value="Serpin_sf_2"/>
</dbReference>
<evidence type="ECO:0000313" key="5">
    <source>
        <dbReference type="Proteomes" id="UP000026915"/>
    </source>
</evidence>
<protein>
    <submittedName>
        <fullName evidence="4">Serine protease inhibitor (SERPIN) family protein, putative</fullName>
    </submittedName>
</protein>
<dbReference type="Gramene" id="EOY14599">
    <property type="protein sequence ID" value="EOY14599"/>
    <property type="gene ID" value="TCM_033921"/>
</dbReference>
<reference evidence="4 5" key="1">
    <citation type="journal article" date="2013" name="Genome Biol.">
        <title>The genome sequence of the most widely cultivated cacao type and its use to identify candidate genes regulating pod color.</title>
        <authorList>
            <person name="Motamayor J.C."/>
            <person name="Mockaitis K."/>
            <person name="Schmutz J."/>
            <person name="Haiminen N."/>
            <person name="Iii D.L."/>
            <person name="Cornejo O."/>
            <person name="Findley S.D."/>
            <person name="Zheng P."/>
            <person name="Utro F."/>
            <person name="Royaert S."/>
            <person name="Saski C."/>
            <person name="Jenkins J."/>
            <person name="Podicheti R."/>
            <person name="Zhao M."/>
            <person name="Scheffler B.E."/>
            <person name="Stack J.C."/>
            <person name="Feltus F.A."/>
            <person name="Mustiga G.M."/>
            <person name="Amores F."/>
            <person name="Phillips W."/>
            <person name="Marelli J.P."/>
            <person name="May G.D."/>
            <person name="Shapiro H."/>
            <person name="Ma J."/>
            <person name="Bustamante C.D."/>
            <person name="Schnell R.J."/>
            <person name="Main D."/>
            <person name="Gilbert D."/>
            <person name="Parida L."/>
            <person name="Kuhn D.N."/>
        </authorList>
    </citation>
    <scope>NUCLEOTIDE SEQUENCE [LARGE SCALE GENOMIC DNA]</scope>
    <source>
        <strain evidence="5">cv. Matina 1-6</strain>
    </source>
</reference>
<gene>
    <name evidence="4" type="ORF">TCM_033921</name>
</gene>
<dbReference type="SMART" id="SM00093">
    <property type="entry name" value="SERPIN"/>
    <property type="match status" value="1"/>
</dbReference>
<dbReference type="AlphaFoldDB" id="A0A061FJC9"/>
<dbReference type="STRING" id="3641.A0A061FJC9"/>
<dbReference type="Gene3D" id="3.30.497.10">
    <property type="entry name" value="Antithrombin, subunit I, domain 2"/>
    <property type="match status" value="1"/>
</dbReference>
<dbReference type="InParanoid" id="A0A061FJC9"/>
<dbReference type="Gene3D" id="2.30.39.10">
    <property type="entry name" value="Alpha-1-antitrypsin, domain 1"/>
    <property type="match status" value="1"/>
</dbReference>
<sequence>MDVREMIRSQTDVALSLTKHVLTTQAKVDSNLVFSPLSAQVVLSAIAVGSNGSNLGQLLCFLKSTSNDYLSSFYSEIISAVFVDGRPVGGPRLSFSNGVWVDKSLPLKHSFGQIMKNVYKAASNQVDFQTEADLMRSEVNLWAEKGTNGLIKQVLPPGSVNRLTRLIFANALYFKGVWNEKFDSLKTKDHDFYLTNGSSVQVPFMTSKKKQYIRAYDGFKVLGLPYKQGGDIRRFTMYIFQMQEMG</sequence>
<evidence type="ECO:0000259" key="3">
    <source>
        <dbReference type="SMART" id="SM00093"/>
    </source>
</evidence>
<keyword evidence="5" id="KW-1185">Reference proteome</keyword>
<accession>A0A061FJC9</accession>
<dbReference type="PANTHER" id="PTHR11461">
    <property type="entry name" value="SERINE PROTEASE INHIBITOR, SERPIN"/>
    <property type="match status" value="1"/>
</dbReference>
<dbReference type="OMA" id="FQWRNTR"/>
<proteinExistence type="inferred from homology"/>
<dbReference type="Pfam" id="PF00079">
    <property type="entry name" value="Serpin"/>
    <property type="match status" value="1"/>
</dbReference>
<evidence type="ECO:0000313" key="4">
    <source>
        <dbReference type="EMBL" id="EOY14599.1"/>
    </source>
</evidence>
<dbReference type="InterPro" id="IPR023796">
    <property type="entry name" value="Serpin_dom"/>
</dbReference>
<organism evidence="4 5">
    <name type="scientific">Theobroma cacao</name>
    <name type="common">Cacao</name>
    <name type="synonym">Cocoa</name>
    <dbReference type="NCBI Taxonomy" id="3641"/>
    <lineage>
        <taxon>Eukaryota</taxon>
        <taxon>Viridiplantae</taxon>
        <taxon>Streptophyta</taxon>
        <taxon>Embryophyta</taxon>
        <taxon>Tracheophyta</taxon>
        <taxon>Spermatophyta</taxon>
        <taxon>Magnoliopsida</taxon>
        <taxon>eudicotyledons</taxon>
        <taxon>Gunneridae</taxon>
        <taxon>Pentapetalae</taxon>
        <taxon>rosids</taxon>
        <taxon>malvids</taxon>
        <taxon>Malvales</taxon>
        <taxon>Malvaceae</taxon>
        <taxon>Byttnerioideae</taxon>
        <taxon>Theobroma</taxon>
    </lineage>
</organism>
<dbReference type="InterPro" id="IPR000215">
    <property type="entry name" value="Serpin_fam"/>
</dbReference>
<dbReference type="EMBL" id="CM001886">
    <property type="protein sequence ID" value="EOY14599.1"/>
    <property type="molecule type" value="Genomic_DNA"/>
</dbReference>
<feature type="domain" description="Serpin" evidence="3">
    <location>
        <begin position="15"/>
        <end position="246"/>
    </location>
</feature>
<evidence type="ECO:0000256" key="2">
    <source>
        <dbReference type="RuleBase" id="RU000411"/>
    </source>
</evidence>
<dbReference type="HOGENOM" id="CLU_023330_5_2_1"/>
<dbReference type="GO" id="GO:0005615">
    <property type="term" value="C:extracellular space"/>
    <property type="evidence" value="ECO:0007669"/>
    <property type="project" value="InterPro"/>
</dbReference>
<dbReference type="GO" id="GO:0004867">
    <property type="term" value="F:serine-type endopeptidase inhibitor activity"/>
    <property type="evidence" value="ECO:0007669"/>
    <property type="project" value="InterPro"/>
</dbReference>
<dbReference type="InterPro" id="IPR036186">
    <property type="entry name" value="Serpin_sf"/>
</dbReference>
<comment type="similarity">
    <text evidence="1 2">Belongs to the serpin family.</text>
</comment>
<dbReference type="eggNOG" id="KOG2392">
    <property type="taxonomic scope" value="Eukaryota"/>
</dbReference>
<evidence type="ECO:0000256" key="1">
    <source>
        <dbReference type="ARBA" id="ARBA00009500"/>
    </source>
</evidence>
<name>A0A061FJC9_THECC</name>
<dbReference type="Proteomes" id="UP000026915">
    <property type="component" value="Chromosome 8"/>
</dbReference>